<dbReference type="EMBL" id="AEOH01000037">
    <property type="protein sequence ID" value="EFS97356.1"/>
    <property type="molecule type" value="Genomic_DNA"/>
</dbReference>
<organism evidence="1 2">
    <name type="scientific">Capnocytophaga ochracea F0287</name>
    <dbReference type="NCBI Taxonomy" id="873517"/>
    <lineage>
        <taxon>Bacteria</taxon>
        <taxon>Pseudomonadati</taxon>
        <taxon>Bacteroidota</taxon>
        <taxon>Flavobacteriia</taxon>
        <taxon>Flavobacteriales</taxon>
        <taxon>Flavobacteriaceae</taxon>
        <taxon>Capnocytophaga</taxon>
    </lineage>
</organism>
<evidence type="ECO:0000313" key="2">
    <source>
        <dbReference type="Proteomes" id="UP000005391"/>
    </source>
</evidence>
<protein>
    <submittedName>
        <fullName evidence="1">Uncharacterized protein</fullName>
    </submittedName>
</protein>
<dbReference type="Proteomes" id="UP000005391">
    <property type="component" value="Unassembled WGS sequence"/>
</dbReference>
<dbReference type="HOGENOM" id="CLU_3041584_0_0_10"/>
<comment type="caution">
    <text evidence="1">The sequence shown here is derived from an EMBL/GenBank/DDBJ whole genome shotgun (WGS) entry which is preliminary data.</text>
</comment>
<gene>
    <name evidence="1" type="ORF">HMPREF1977_1339</name>
</gene>
<accession>E4MSG6</accession>
<reference evidence="1 2" key="1">
    <citation type="submission" date="2010-10" db="EMBL/GenBank/DDBJ databases">
        <authorList>
            <person name="Muzny D."/>
            <person name="Qin X."/>
            <person name="Deng J."/>
            <person name="Jiang H."/>
            <person name="Liu Y."/>
            <person name="Qu J."/>
            <person name="Song X.-Z."/>
            <person name="Zhang L."/>
            <person name="Thornton R."/>
            <person name="Coyle M."/>
            <person name="Francisco L."/>
            <person name="Jackson L."/>
            <person name="Javaid M."/>
            <person name="Korchina V."/>
            <person name="Kovar C."/>
            <person name="Mata R."/>
            <person name="Mathew T."/>
            <person name="Ngo R."/>
            <person name="Nguyen L."/>
            <person name="Nguyen N."/>
            <person name="Okwuonu G."/>
            <person name="Ongeri F."/>
            <person name="Pham C."/>
            <person name="Simmons D."/>
            <person name="Wilczek-Boney K."/>
            <person name="Hale W."/>
            <person name="Jakkamsetti A."/>
            <person name="Pham P."/>
            <person name="Ruth R."/>
            <person name="San Lucas F."/>
            <person name="Warren J."/>
            <person name="Zhang J."/>
            <person name="Zhao Z."/>
            <person name="Zhou C."/>
            <person name="Zhu D."/>
            <person name="Lee S."/>
            <person name="Bess C."/>
            <person name="Blankenburg K."/>
            <person name="Forbes L."/>
            <person name="Fu Q."/>
            <person name="Gubbala S."/>
            <person name="Hirani K."/>
            <person name="Jayaseelan J.C."/>
            <person name="Lara F."/>
            <person name="Munidasa M."/>
            <person name="Palculict T."/>
            <person name="Patil S."/>
            <person name="Pu L.-L."/>
            <person name="Saada N."/>
            <person name="Tang L."/>
            <person name="Weissenberger G."/>
            <person name="Zhu Y."/>
            <person name="Hemphill L."/>
            <person name="Shang Y."/>
            <person name="Youmans B."/>
            <person name="Ayvaz T."/>
            <person name="Ross M."/>
            <person name="Santibanez J."/>
            <person name="Aqrawi P."/>
            <person name="Gross S."/>
            <person name="Joshi V."/>
            <person name="Fowler G."/>
            <person name="Nazareth L."/>
            <person name="Reid J."/>
            <person name="Worley K."/>
            <person name="Petrosino J."/>
            <person name="Highlander S."/>
            <person name="Gibbs R."/>
        </authorList>
    </citation>
    <scope>NUCLEOTIDE SEQUENCE [LARGE SCALE GENOMIC DNA]</scope>
    <source>
        <strain evidence="1 2">F0287</strain>
    </source>
</reference>
<name>E4MSG6_CAPOC</name>
<sequence>MYENLPSFFTSTVIGFYQKVFLSYKGNIFISIYVQESENIFYSLFLLLTQIVIY</sequence>
<evidence type="ECO:0000313" key="1">
    <source>
        <dbReference type="EMBL" id="EFS97356.1"/>
    </source>
</evidence>
<proteinExistence type="predicted"/>
<dbReference type="AlphaFoldDB" id="E4MSG6"/>